<feature type="domain" description="Tip attachment protein J central straight fiber" evidence="1">
    <location>
        <begin position="64"/>
        <end position="96"/>
    </location>
</feature>
<dbReference type="InterPro" id="IPR015406">
    <property type="entry name" value="GpJ_CSF"/>
</dbReference>
<dbReference type="Pfam" id="PF09327">
    <property type="entry name" value="Phage_Tail_Tip"/>
    <property type="match status" value="1"/>
</dbReference>
<organism evidence="2 3">
    <name type="scientific">Leclercia adecarboxylata</name>
    <dbReference type="NCBI Taxonomy" id="83655"/>
    <lineage>
        <taxon>Bacteria</taxon>
        <taxon>Pseudomonadati</taxon>
        <taxon>Pseudomonadota</taxon>
        <taxon>Gammaproteobacteria</taxon>
        <taxon>Enterobacterales</taxon>
        <taxon>Enterobacteriaceae</taxon>
        <taxon>Leclercia</taxon>
    </lineage>
</organism>
<keyword evidence="3" id="KW-1185">Reference proteome</keyword>
<feature type="non-terminal residue" evidence="2">
    <location>
        <position position="97"/>
    </location>
</feature>
<sequence>KTAADATSAVAEQVTTLKATVEQNGQTNAAAITRIDKAVTDLERATATSIEQVTAAIGDTNASVQTTSQAVADINGKLSAQWGVKVQVEANGVKRIA</sequence>
<evidence type="ECO:0000259" key="1">
    <source>
        <dbReference type="Pfam" id="PF09327"/>
    </source>
</evidence>
<dbReference type="Proteomes" id="UP001357437">
    <property type="component" value="Unassembled WGS sequence"/>
</dbReference>
<proteinExistence type="predicted"/>
<name>A0ABU6IEE5_9ENTR</name>
<dbReference type="RefSeq" id="WP_326293589.1">
    <property type="nucleotide sequence ID" value="NZ_JAYMCU010000526.1"/>
</dbReference>
<accession>A0ABU6IEE5</accession>
<evidence type="ECO:0000313" key="2">
    <source>
        <dbReference type="EMBL" id="MEC3939955.1"/>
    </source>
</evidence>
<protein>
    <submittedName>
        <fullName evidence="2">DUF1983 domain-containing protein</fullName>
    </submittedName>
</protein>
<reference evidence="2 3" key="1">
    <citation type="submission" date="2024-01" db="EMBL/GenBank/DDBJ databases">
        <title>Comparative Genomics of Leclercia adecarboxylata Strains Isolated from Several Sources.</title>
        <authorList>
            <person name="Yescas-Zazueta V."/>
            <person name="Balbuena-Alonso M.G."/>
            <person name="Valencia D."/>
            <person name="Mendez-Pfeiffer P.A."/>
            <person name="Ballesteros-Monrreal M.G."/>
            <person name="Rocha-Gracia R.D.C."/>
            <person name="Barrios-Villa E."/>
        </authorList>
    </citation>
    <scope>NUCLEOTIDE SEQUENCE [LARGE SCALE GENOMIC DNA]</scope>
    <source>
        <strain evidence="2 3">33MEM</strain>
    </source>
</reference>
<dbReference type="EMBL" id="JAYMCU010000526">
    <property type="protein sequence ID" value="MEC3939955.1"/>
    <property type="molecule type" value="Genomic_DNA"/>
</dbReference>
<comment type="caution">
    <text evidence="2">The sequence shown here is derived from an EMBL/GenBank/DDBJ whole genome shotgun (WGS) entry which is preliminary data.</text>
</comment>
<feature type="non-terminal residue" evidence="2">
    <location>
        <position position="1"/>
    </location>
</feature>
<gene>
    <name evidence="2" type="ORF">VOF76_28090</name>
</gene>
<evidence type="ECO:0000313" key="3">
    <source>
        <dbReference type="Proteomes" id="UP001357437"/>
    </source>
</evidence>